<evidence type="ECO:0000313" key="2">
    <source>
        <dbReference type="EMBL" id="CAJ2503703.1"/>
    </source>
</evidence>
<evidence type="ECO:0000313" key="3">
    <source>
        <dbReference type="Proteomes" id="UP001295740"/>
    </source>
</evidence>
<dbReference type="EMBL" id="CAUWAG010000006">
    <property type="protein sequence ID" value="CAJ2503703.1"/>
    <property type="molecule type" value="Genomic_DNA"/>
</dbReference>
<dbReference type="AlphaFoldDB" id="A0AAI8YGB0"/>
<feature type="region of interest" description="Disordered" evidence="1">
    <location>
        <begin position="180"/>
        <end position="265"/>
    </location>
</feature>
<comment type="caution">
    <text evidence="2">The sequence shown here is derived from an EMBL/GenBank/DDBJ whole genome shotgun (WGS) entry which is preliminary data.</text>
</comment>
<proteinExistence type="predicted"/>
<feature type="compositionally biased region" description="Gly residues" evidence="1">
    <location>
        <begin position="579"/>
        <end position="588"/>
    </location>
</feature>
<evidence type="ECO:0000256" key="1">
    <source>
        <dbReference type="SAM" id="MobiDB-lite"/>
    </source>
</evidence>
<accession>A0AAI8YGB0</accession>
<feature type="region of interest" description="Disordered" evidence="1">
    <location>
        <begin position="572"/>
        <end position="604"/>
    </location>
</feature>
<feature type="compositionally biased region" description="Polar residues" evidence="1">
    <location>
        <begin position="75"/>
        <end position="103"/>
    </location>
</feature>
<feature type="compositionally biased region" description="Polar residues" evidence="1">
    <location>
        <begin position="392"/>
        <end position="406"/>
    </location>
</feature>
<feature type="region of interest" description="Disordered" evidence="1">
    <location>
        <begin position="55"/>
        <end position="103"/>
    </location>
</feature>
<protein>
    <submittedName>
        <fullName evidence="2">Uu.00g110970.m01.CDS01</fullName>
    </submittedName>
</protein>
<feature type="region of interest" description="Disordered" evidence="1">
    <location>
        <begin position="371"/>
        <end position="427"/>
    </location>
</feature>
<feature type="region of interest" description="Disordered" evidence="1">
    <location>
        <begin position="534"/>
        <end position="554"/>
    </location>
</feature>
<gene>
    <name evidence="2" type="ORF">KHLLAP_LOCUS4171</name>
</gene>
<dbReference type="Proteomes" id="UP001295740">
    <property type="component" value="Unassembled WGS sequence"/>
</dbReference>
<name>A0AAI8YGB0_9PEZI</name>
<organism evidence="2 3">
    <name type="scientific">Anthostomella pinea</name>
    <dbReference type="NCBI Taxonomy" id="933095"/>
    <lineage>
        <taxon>Eukaryota</taxon>
        <taxon>Fungi</taxon>
        <taxon>Dikarya</taxon>
        <taxon>Ascomycota</taxon>
        <taxon>Pezizomycotina</taxon>
        <taxon>Sordariomycetes</taxon>
        <taxon>Xylariomycetidae</taxon>
        <taxon>Xylariales</taxon>
        <taxon>Xylariaceae</taxon>
        <taxon>Anthostomella</taxon>
    </lineage>
</organism>
<sequence>MATATAFSSQHDDVLSSLRSLRAIDPMYAQLFKLGGEWQNRDSDAISVSTGVSVASSECSGGMDMPSIGTRDESVSTGTSNSSLDPERQQPSPTSCTIPSPMNKSAGASWVDLEVDDTMPSFERRHNSMVDTASPSHLLVRREDVNDLRSLSLNSKTGRPNLPDPFTAFCSTPPEFFNGITVPTPPTYEKRLAGPPDFPKRRSSLRHTYYPVPPQLNISPQRPYSPVATRPSIEAASPDSTPSQLPPRRKEHAATPEDEDEDKMSALSSEVVVGVGANAGRRRNSYLADIMNPEIASPHINPGIESWLESSLVTFTHGVQSGRDGLVSPPLPLPSHVLDTLQVMVSCFPETMLLCSSLSIETIRNRSKRLGHRAENLRPNSRGLSALEPDQPKQSKWNMKWMTSKQHCPPSPYPARPGSKSSNDYYHQEPLSAGATPFWLNRPDWVAIKNIFPSGTDYLCDALYAHLLAYNYITQLCPRSALINPMLSAPSTPGGGRRPVSHCSTEPNMYGLATTPRSSESDGTKIPRKAASLLGLQNNPGDPMPEPPSSAGNRMSTLRGKRSILAMGGLWRTDSRSSGGFGNGGGGRPMTSAGPQRPGTTDHGEHTLKEIRLGLAKCIARLVSTLRQAGTDGGGEMADKGGVKPEEDPLFMRSLCEIVRCCEER</sequence>
<reference evidence="2" key="1">
    <citation type="submission" date="2023-10" db="EMBL/GenBank/DDBJ databases">
        <authorList>
            <person name="Hackl T."/>
        </authorList>
    </citation>
    <scope>NUCLEOTIDE SEQUENCE</scope>
</reference>
<keyword evidence="3" id="KW-1185">Reference proteome</keyword>